<dbReference type="Proteomes" id="UP000237682">
    <property type="component" value="Unassembled WGS sequence"/>
</dbReference>
<gene>
    <name evidence="2" type="ORF">C5L14_17845</name>
</gene>
<feature type="transmembrane region" description="Helical" evidence="1">
    <location>
        <begin position="105"/>
        <end position="125"/>
    </location>
</feature>
<dbReference type="Pfam" id="PF10754">
    <property type="entry name" value="DUF2569"/>
    <property type="match status" value="1"/>
</dbReference>
<dbReference type="RefSeq" id="WP_105863411.1">
    <property type="nucleotide sequence ID" value="NZ_PUEJ01000006.1"/>
</dbReference>
<dbReference type="InterPro" id="IPR019690">
    <property type="entry name" value="DUF2569"/>
</dbReference>
<protein>
    <recommendedName>
        <fullName evidence="4">DUF2569 domain-containing protein</fullName>
    </recommendedName>
</protein>
<evidence type="ECO:0000313" key="2">
    <source>
        <dbReference type="EMBL" id="PRH86113.1"/>
    </source>
</evidence>
<reference evidence="2 3" key="1">
    <citation type="submission" date="2018-02" db="EMBL/GenBank/DDBJ databases">
        <title>Whole genome sequencing of endophytic bacterium.</title>
        <authorList>
            <person name="Eedara R."/>
            <person name="Podile A.R."/>
        </authorList>
    </citation>
    <scope>NUCLEOTIDE SEQUENCE [LARGE SCALE GENOMIC DNA]</scope>
    <source>
        <strain evidence="2 3">RP1T</strain>
    </source>
</reference>
<feature type="transmembrane region" description="Helical" evidence="1">
    <location>
        <begin position="15"/>
        <end position="34"/>
    </location>
</feature>
<keyword evidence="1" id="KW-0812">Transmembrane</keyword>
<evidence type="ECO:0000256" key="1">
    <source>
        <dbReference type="SAM" id="Phobius"/>
    </source>
</evidence>
<dbReference type="AlphaFoldDB" id="A0A2S9Q9T8"/>
<proteinExistence type="predicted"/>
<sequence>MSIAGQDRLDSPHPLAGPVGIGGWLILPLLDVVINPFYSAYEIHSVLTGWNLLGAFVGGAEDGRFEAARLPLLAYTFTSVVRVALAGYCLCLMLKRSPRAPRWMIIYYAVELVLGFLDFFLYRTVEDMLQQASSQDYWVLPFIAAICLIWIVYFRRSRRVANTFRSREEADRQLGEIFS</sequence>
<accession>A0A2S9Q9T8</accession>
<comment type="caution">
    <text evidence="2">The sequence shown here is derived from an EMBL/GenBank/DDBJ whole genome shotgun (WGS) entry which is preliminary data.</text>
</comment>
<keyword evidence="1" id="KW-1133">Transmembrane helix</keyword>
<evidence type="ECO:0008006" key="4">
    <source>
        <dbReference type="Google" id="ProtNLM"/>
    </source>
</evidence>
<evidence type="ECO:0000313" key="3">
    <source>
        <dbReference type="Proteomes" id="UP000237682"/>
    </source>
</evidence>
<name>A0A2S9Q9T8_9HYPH</name>
<keyword evidence="3" id="KW-1185">Reference proteome</keyword>
<dbReference type="OrthoDB" id="9155572at2"/>
<dbReference type="EMBL" id="PUEJ01000006">
    <property type="protein sequence ID" value="PRH86113.1"/>
    <property type="molecule type" value="Genomic_DNA"/>
</dbReference>
<keyword evidence="1" id="KW-0472">Membrane</keyword>
<feature type="transmembrane region" description="Helical" evidence="1">
    <location>
        <begin position="41"/>
        <end position="60"/>
    </location>
</feature>
<organism evidence="2 3">
    <name type="scientific">Labrys okinawensis</name>
    <dbReference type="NCBI Taxonomy" id="346911"/>
    <lineage>
        <taxon>Bacteria</taxon>
        <taxon>Pseudomonadati</taxon>
        <taxon>Pseudomonadota</taxon>
        <taxon>Alphaproteobacteria</taxon>
        <taxon>Hyphomicrobiales</taxon>
        <taxon>Xanthobacteraceae</taxon>
        <taxon>Labrys</taxon>
    </lineage>
</organism>
<feature type="transmembrane region" description="Helical" evidence="1">
    <location>
        <begin position="137"/>
        <end position="155"/>
    </location>
</feature>
<feature type="transmembrane region" description="Helical" evidence="1">
    <location>
        <begin position="72"/>
        <end position="93"/>
    </location>
</feature>